<organism evidence="1 2">
    <name type="scientific">Candidatus Marsarchaeota G2 archaeon BE_D</name>
    <dbReference type="NCBI Taxonomy" id="1978158"/>
    <lineage>
        <taxon>Archaea</taxon>
        <taxon>Candidatus Marsarchaeota</taxon>
        <taxon>Candidatus Marsarchaeota group 2</taxon>
    </lineage>
</organism>
<evidence type="ECO:0000313" key="2">
    <source>
        <dbReference type="Proteomes" id="UP000242015"/>
    </source>
</evidence>
<dbReference type="EMBL" id="NEXF01000398">
    <property type="protein sequence ID" value="PSO06794.1"/>
    <property type="molecule type" value="Genomic_DNA"/>
</dbReference>
<dbReference type="Proteomes" id="UP000242015">
    <property type="component" value="Unassembled WGS sequence"/>
</dbReference>
<sequence>MGGAGVVAVPVSALEELFAYIQSRRGTLQVPEDLLRELFEAADSLAEAIHTGSSLGRQGEEDAENV</sequence>
<reference evidence="1 2" key="1">
    <citation type="submission" date="2017-04" db="EMBL/GenBank/DDBJ databases">
        <title>Novel microbial lineages endemic to geothermal iron-oxide mats fill important gaps in the evolutionary history of Archaea.</title>
        <authorList>
            <person name="Jay Z.J."/>
            <person name="Beam J.P."/>
            <person name="Dlakic M."/>
            <person name="Rusch D.B."/>
            <person name="Kozubal M.A."/>
            <person name="Inskeep W.P."/>
        </authorList>
    </citation>
    <scope>NUCLEOTIDE SEQUENCE [LARGE SCALE GENOMIC DNA]</scope>
    <source>
        <strain evidence="1">BE_D</strain>
    </source>
</reference>
<comment type="caution">
    <text evidence="1">The sequence shown here is derived from an EMBL/GenBank/DDBJ whole genome shotgun (WGS) entry which is preliminary data.</text>
</comment>
<name>A0A2R6C7F1_9ARCH</name>
<protein>
    <submittedName>
        <fullName evidence="1">Uncharacterized protein</fullName>
    </submittedName>
</protein>
<proteinExistence type="predicted"/>
<dbReference type="AlphaFoldDB" id="A0A2R6C7F1"/>
<gene>
    <name evidence="1" type="ORF">B9Q04_14240</name>
</gene>
<evidence type="ECO:0000313" key="1">
    <source>
        <dbReference type="EMBL" id="PSO06794.1"/>
    </source>
</evidence>
<accession>A0A2R6C7F1</accession>